<keyword evidence="5" id="KW-0175">Coiled coil</keyword>
<dbReference type="Proteomes" id="UP001642484">
    <property type="component" value="Unassembled WGS sequence"/>
</dbReference>
<dbReference type="Pfam" id="PF00733">
    <property type="entry name" value="Asn_synthase"/>
    <property type="match status" value="2"/>
</dbReference>
<dbReference type="InterPro" id="IPR001962">
    <property type="entry name" value="Asn_synthase"/>
</dbReference>
<evidence type="ECO:0000313" key="9">
    <source>
        <dbReference type="EMBL" id="CAK9031334.1"/>
    </source>
</evidence>
<reference evidence="9 10" key="1">
    <citation type="submission" date="2024-02" db="EMBL/GenBank/DDBJ databases">
        <authorList>
            <person name="Chen Y."/>
            <person name="Shah S."/>
            <person name="Dougan E. K."/>
            <person name="Thang M."/>
            <person name="Chan C."/>
        </authorList>
    </citation>
    <scope>NUCLEOTIDE SEQUENCE [LARGE SCALE GENOMIC DNA]</scope>
</reference>
<dbReference type="SUPFAM" id="SSF52402">
    <property type="entry name" value="Adenine nucleotide alpha hydrolases-like"/>
    <property type="match status" value="1"/>
</dbReference>
<keyword evidence="10" id="KW-1185">Reference proteome</keyword>
<evidence type="ECO:0008006" key="11">
    <source>
        <dbReference type="Google" id="ProtNLM"/>
    </source>
</evidence>
<evidence type="ECO:0000256" key="4">
    <source>
        <dbReference type="PROSITE-ProRule" id="PRU00176"/>
    </source>
</evidence>
<feature type="compositionally biased region" description="Polar residues" evidence="6">
    <location>
        <begin position="1146"/>
        <end position="1162"/>
    </location>
</feature>
<dbReference type="SUPFAM" id="SSF54928">
    <property type="entry name" value="RNA-binding domain, RBD"/>
    <property type="match status" value="1"/>
</dbReference>
<feature type="compositionally biased region" description="Low complexity" evidence="6">
    <location>
        <begin position="1053"/>
        <end position="1065"/>
    </location>
</feature>
<dbReference type="PROSITE" id="PS51278">
    <property type="entry name" value="GATASE_TYPE_2"/>
    <property type="match status" value="1"/>
</dbReference>
<proteinExistence type="predicted"/>
<evidence type="ECO:0000313" key="10">
    <source>
        <dbReference type="Proteomes" id="UP001642484"/>
    </source>
</evidence>
<feature type="compositionally biased region" description="Low complexity" evidence="6">
    <location>
        <begin position="1006"/>
        <end position="1028"/>
    </location>
</feature>
<name>A0ABP0KWW5_9DINO</name>
<dbReference type="CDD" id="cd01991">
    <property type="entry name" value="Asn_synthase_B_C"/>
    <property type="match status" value="1"/>
</dbReference>
<feature type="compositionally biased region" description="Basic and acidic residues" evidence="6">
    <location>
        <begin position="907"/>
        <end position="930"/>
    </location>
</feature>
<dbReference type="Gene3D" id="3.30.70.330">
    <property type="match status" value="1"/>
</dbReference>
<evidence type="ECO:0000256" key="2">
    <source>
        <dbReference type="ARBA" id="ARBA00022888"/>
    </source>
</evidence>
<dbReference type="PANTHER" id="PTHR45937">
    <property type="entry name" value="ASPARAGINE SYNTHETASE DOMAIN-CONTAINING PROTEIN 1"/>
    <property type="match status" value="1"/>
</dbReference>
<feature type="coiled-coil region" evidence="5">
    <location>
        <begin position="690"/>
        <end position="717"/>
    </location>
</feature>
<keyword evidence="1" id="KW-0028">Amino-acid biosynthesis</keyword>
<dbReference type="EMBL" id="CAXAMN010010269">
    <property type="protein sequence ID" value="CAK9031334.1"/>
    <property type="molecule type" value="Genomic_DNA"/>
</dbReference>
<keyword evidence="2" id="KW-0061">Asparagine biosynthesis</keyword>
<feature type="compositionally biased region" description="Low complexity" evidence="6">
    <location>
        <begin position="978"/>
        <end position="998"/>
    </location>
</feature>
<feature type="region of interest" description="Disordered" evidence="6">
    <location>
        <begin position="1146"/>
        <end position="1170"/>
    </location>
</feature>
<dbReference type="InterPro" id="IPR000504">
    <property type="entry name" value="RRM_dom"/>
</dbReference>
<comment type="caution">
    <text evidence="9">The sequence shown here is derived from an EMBL/GenBank/DDBJ whole genome shotgun (WGS) entry which is preliminary data.</text>
</comment>
<feature type="domain" description="Glutamine amidotransferase type-2" evidence="8">
    <location>
        <begin position="2"/>
        <end position="222"/>
    </location>
</feature>
<evidence type="ECO:0000256" key="6">
    <source>
        <dbReference type="SAM" id="MobiDB-lite"/>
    </source>
</evidence>
<dbReference type="Pfam" id="PF13537">
    <property type="entry name" value="GATase_7"/>
    <property type="match status" value="1"/>
</dbReference>
<organism evidence="9 10">
    <name type="scientific">Durusdinium trenchii</name>
    <dbReference type="NCBI Taxonomy" id="1381693"/>
    <lineage>
        <taxon>Eukaryota</taxon>
        <taxon>Sar</taxon>
        <taxon>Alveolata</taxon>
        <taxon>Dinophyceae</taxon>
        <taxon>Suessiales</taxon>
        <taxon>Symbiodiniaceae</taxon>
        <taxon>Durusdinium</taxon>
    </lineage>
</organism>
<dbReference type="SUPFAM" id="SSF56235">
    <property type="entry name" value="N-terminal nucleophile aminohydrolases (Ntn hydrolases)"/>
    <property type="match status" value="1"/>
</dbReference>
<feature type="region of interest" description="Disordered" evidence="6">
    <location>
        <begin position="871"/>
        <end position="895"/>
    </location>
</feature>
<dbReference type="Gene3D" id="3.60.20.10">
    <property type="entry name" value="Glutamine Phosphoribosylpyrophosphate, subunit 1, domain 1"/>
    <property type="match status" value="1"/>
</dbReference>
<keyword evidence="3" id="KW-0315">Glutamine amidotransferase</keyword>
<feature type="domain" description="RRM" evidence="7">
    <location>
        <begin position="583"/>
        <end position="658"/>
    </location>
</feature>
<dbReference type="InterPro" id="IPR029055">
    <property type="entry name" value="Ntn_hydrolases_N"/>
</dbReference>
<gene>
    <name evidence="9" type="ORF">CCMP2556_LOCUS18246</name>
</gene>
<feature type="region of interest" description="Disordered" evidence="6">
    <location>
        <begin position="756"/>
        <end position="775"/>
    </location>
</feature>
<evidence type="ECO:0000256" key="1">
    <source>
        <dbReference type="ARBA" id="ARBA00022605"/>
    </source>
</evidence>
<dbReference type="PROSITE" id="PS50102">
    <property type="entry name" value="RRM"/>
    <property type="match status" value="1"/>
</dbReference>
<evidence type="ECO:0000256" key="5">
    <source>
        <dbReference type="SAM" id="Coils"/>
    </source>
</evidence>
<dbReference type="InterPro" id="IPR051857">
    <property type="entry name" value="Asn_synthetase_domain"/>
</dbReference>
<evidence type="ECO:0000259" key="7">
    <source>
        <dbReference type="PROSITE" id="PS50102"/>
    </source>
</evidence>
<accession>A0ABP0KWW5</accession>
<dbReference type="InterPro" id="IPR035979">
    <property type="entry name" value="RBD_domain_sf"/>
</dbReference>
<feature type="compositionally biased region" description="Acidic residues" evidence="6">
    <location>
        <begin position="1040"/>
        <end position="1052"/>
    </location>
</feature>
<evidence type="ECO:0000256" key="3">
    <source>
        <dbReference type="ARBA" id="ARBA00022962"/>
    </source>
</evidence>
<dbReference type="Gene3D" id="3.40.50.620">
    <property type="entry name" value="HUPs"/>
    <property type="match status" value="2"/>
</dbReference>
<dbReference type="InterPro" id="IPR012677">
    <property type="entry name" value="Nucleotide-bd_a/b_plait_sf"/>
</dbReference>
<sequence length="1170" mass="127443">MCGLAFWLRFKSKIDWKDAASIFPEALAEEDAFEAAVAVLPRRGPDAQGTEVVDLPDAHLELQACVLHLRGEAVTAQPCPVHEGGQLLFNGEIYESSRGGSDSLDLSSSDTCWLARQLANCEVISDGADKLTLALRDLLETLHGPFAMAFWSPKCHALFVARDRLGRRSLLAARTASGVGVASVGSSVSWQELPVTGVFVFDLVARSVRQLPWRQPAPFAQPWWWSTDNACDEANLRLAFGRLLSEAVARRVEHVAGAGIRVGLLFSGGLDSTVLAALAAEALPHETIELINVAFDSRAPDRLTALCSFQDLLRQYGPERFRLVLSDIRQEDLLAEEISICRLLGPKATHLDFNIAAALWFAARGRGLLCSPDFVSQPWWAPTAASSLQLEPSKPVKPAGPSQNEKVSCVTCVLPAKPGCPHLSCKLCCRKLHKASGEPKEWCPVHKIKAPSAEQPEAEPEAEVCIELSAQRCAHPEAEEIRASCRVLLVGTGADELLGGYSRHRTARAKRGADGTRSEMLKDLQRLWTRNLGRDDRIIADHGREARHPFLDDHLLEFVGRLPIELVAYGIGGRLERNDGGGVSIVVMQVPPSLNKMDVLNEYFGRFGPVSSLQINQMRHEAIVTFSRMEDAEEALRFPVLNDPSIGLRPWRPKAGQRAPDDVPGEANAPVVPSIPIIASGNMTLESASVLEAKRKREELQDRRKALLSSLTDQLKQVLARINDPSTSDRNREQLQTILANIKDKINALTPVQKEDPAKRRPMPMRPLPYQTTLDNRPRPAVLQLSKLPEEMRGPDGEVQLRDALGDSVEWIREWSEDGSSCMVRFRDRRQAEAAIQDQKVWGFVAKIQDEAPHFRRKPPVHRFQPTRHMHKVFRPPRMVERAPGSPETEAFDSDIEDPDLLASMREEPQEVQEEAHDGEEPMVQAREDQPATAEAEEPEVPLPPTPLEPDAQPSAPSELSAEPVADTSDKPAEDGLPESGPAEAAPATAEQTQSAATDPAPSEVLEPLAALAGAAEPSEPAHLGAPEPAEPAEPVDPAEPAETEPAQEDAAVEAPAAETPALEASKADVPKGAAKPTAKAAKAKASQKAKAEKAQPKAAKAKAKVTAAKAKGQIRADYYFIMFHLRISYIVSTTVSGTQQCFILASSSPNTDQPSLQASSTRGRGRGRG</sequence>
<evidence type="ECO:0000259" key="8">
    <source>
        <dbReference type="PROSITE" id="PS51278"/>
    </source>
</evidence>
<feature type="region of interest" description="Disordered" evidence="6">
    <location>
        <begin position="907"/>
        <end position="1102"/>
    </location>
</feature>
<dbReference type="InterPro" id="IPR014729">
    <property type="entry name" value="Rossmann-like_a/b/a_fold"/>
</dbReference>
<protein>
    <recommendedName>
        <fullName evidence="11">Asparagine synthase (glutamine-hydrolyzing)</fullName>
    </recommendedName>
</protein>
<dbReference type="InterPro" id="IPR017932">
    <property type="entry name" value="GATase_2_dom"/>
</dbReference>
<keyword evidence="4" id="KW-0694">RNA-binding</keyword>
<dbReference type="PANTHER" id="PTHR45937:SF1">
    <property type="entry name" value="ASPARAGINE SYNTHETASE DOMAIN-CONTAINING PROTEIN 1"/>
    <property type="match status" value="1"/>
</dbReference>
<feature type="compositionally biased region" description="Low complexity" evidence="6">
    <location>
        <begin position="1072"/>
        <end position="1081"/>
    </location>
</feature>